<evidence type="ECO:0000313" key="2">
    <source>
        <dbReference type="EMBL" id="OBQ42764.1"/>
    </source>
</evidence>
<protein>
    <submittedName>
        <fullName evidence="2">Uncharacterized protein</fullName>
    </submittedName>
</protein>
<evidence type="ECO:0000256" key="1">
    <source>
        <dbReference type="SAM" id="MobiDB-lite"/>
    </source>
</evidence>
<feature type="region of interest" description="Disordered" evidence="1">
    <location>
        <begin position="34"/>
        <end position="56"/>
    </location>
</feature>
<sequence>MKEKISIDTYDRGIIPAETAARIKREGVNYKHLPTEEDTASASTNDQTNISSIRTTDGYTMDKEGLLNNYAVEPEMYYEVPGDAREVAAEEKAERLQELREINADKTGLLTENFDRRGKGSGMI</sequence>
<dbReference type="AlphaFoldDB" id="A0A1B7X084"/>
<reference evidence="2 3" key="1">
    <citation type="submission" date="2015-09" db="EMBL/GenBank/DDBJ databases">
        <title>Aphanizomenon flos-aquae WA102.</title>
        <authorList>
            <person name="Driscoll C."/>
        </authorList>
    </citation>
    <scope>NUCLEOTIDE SEQUENCE [LARGE SCALE GENOMIC DNA]</scope>
    <source>
        <strain evidence="2">WA102</strain>
    </source>
</reference>
<accession>A0A1B7X084</accession>
<dbReference type="EMBL" id="LJOW01000087">
    <property type="protein sequence ID" value="OBQ42764.1"/>
    <property type="molecule type" value="Genomic_DNA"/>
</dbReference>
<dbReference type="InterPro" id="IPR048028">
    <property type="entry name" value="Psb34-like"/>
</dbReference>
<comment type="caution">
    <text evidence="2">The sequence shown here is derived from an EMBL/GenBank/DDBJ whole genome shotgun (WGS) entry which is preliminary data.</text>
</comment>
<evidence type="ECO:0000313" key="3">
    <source>
        <dbReference type="Proteomes" id="UP000092093"/>
    </source>
</evidence>
<dbReference type="Pfam" id="PF26394">
    <property type="entry name" value="Psb34"/>
    <property type="match status" value="1"/>
</dbReference>
<gene>
    <name evidence="2" type="ORF">AN484_16035</name>
</gene>
<proteinExistence type="predicted"/>
<name>A0A1B7X084_APHFL</name>
<dbReference type="PATRIC" id="fig|1710896.3.peg.3097"/>
<dbReference type="Proteomes" id="UP000092093">
    <property type="component" value="Unassembled WGS sequence"/>
</dbReference>
<organism evidence="2 3">
    <name type="scientific">Aphanizomenon flos-aquae WA102</name>
    <dbReference type="NCBI Taxonomy" id="1710896"/>
    <lineage>
        <taxon>Bacteria</taxon>
        <taxon>Bacillati</taxon>
        <taxon>Cyanobacteriota</taxon>
        <taxon>Cyanophyceae</taxon>
        <taxon>Nostocales</taxon>
        <taxon>Aphanizomenonaceae</taxon>
        <taxon>Aphanizomenon</taxon>
    </lineage>
</organism>
<feature type="compositionally biased region" description="Polar residues" evidence="1">
    <location>
        <begin position="40"/>
        <end position="56"/>
    </location>
</feature>